<keyword evidence="4" id="KW-1185">Reference proteome</keyword>
<evidence type="ECO:0000259" key="2">
    <source>
        <dbReference type="Pfam" id="PF06991"/>
    </source>
</evidence>
<organism evidence="3 4">
    <name type="scientific">Mycena maculata</name>
    <dbReference type="NCBI Taxonomy" id="230809"/>
    <lineage>
        <taxon>Eukaryota</taxon>
        <taxon>Fungi</taxon>
        <taxon>Dikarya</taxon>
        <taxon>Basidiomycota</taxon>
        <taxon>Agaricomycotina</taxon>
        <taxon>Agaricomycetes</taxon>
        <taxon>Agaricomycetidae</taxon>
        <taxon>Agaricales</taxon>
        <taxon>Marasmiineae</taxon>
        <taxon>Mycenaceae</taxon>
        <taxon>Mycena</taxon>
    </lineage>
</organism>
<accession>A0AAD7ITD6</accession>
<dbReference type="AlphaFoldDB" id="A0AAD7ITD6"/>
<feature type="compositionally biased region" description="Acidic residues" evidence="1">
    <location>
        <begin position="33"/>
        <end position="67"/>
    </location>
</feature>
<protein>
    <submittedName>
        <fullName evidence="3">Microfibrillar-associated protein MFAP1, Zn finger, CCHC type protein</fullName>
    </submittedName>
</protein>
<feature type="region of interest" description="Disordered" evidence="1">
    <location>
        <begin position="25"/>
        <end position="73"/>
    </location>
</feature>
<reference evidence="3" key="1">
    <citation type="submission" date="2023-03" db="EMBL/GenBank/DDBJ databases">
        <title>Massive genome expansion in bonnet fungi (Mycena s.s.) driven by repeated elements and novel gene families across ecological guilds.</title>
        <authorList>
            <consortium name="Lawrence Berkeley National Laboratory"/>
            <person name="Harder C.B."/>
            <person name="Miyauchi S."/>
            <person name="Viragh M."/>
            <person name="Kuo A."/>
            <person name="Thoen E."/>
            <person name="Andreopoulos B."/>
            <person name="Lu D."/>
            <person name="Skrede I."/>
            <person name="Drula E."/>
            <person name="Henrissat B."/>
            <person name="Morin E."/>
            <person name="Kohler A."/>
            <person name="Barry K."/>
            <person name="LaButti K."/>
            <person name="Morin E."/>
            <person name="Salamov A."/>
            <person name="Lipzen A."/>
            <person name="Mereny Z."/>
            <person name="Hegedus B."/>
            <person name="Baldrian P."/>
            <person name="Stursova M."/>
            <person name="Weitz H."/>
            <person name="Taylor A."/>
            <person name="Grigoriev I.V."/>
            <person name="Nagy L.G."/>
            <person name="Martin F."/>
            <person name="Kauserud H."/>
        </authorList>
    </citation>
    <scope>NUCLEOTIDE SEQUENCE</scope>
    <source>
        <strain evidence="3">CBHHK188m</strain>
    </source>
</reference>
<feature type="region of interest" description="Disordered" evidence="1">
    <location>
        <begin position="1"/>
        <end position="20"/>
    </location>
</feature>
<evidence type="ECO:0000313" key="4">
    <source>
        <dbReference type="Proteomes" id="UP001215280"/>
    </source>
</evidence>
<feature type="compositionally biased region" description="Acidic residues" evidence="1">
    <location>
        <begin position="134"/>
        <end position="145"/>
    </location>
</feature>
<feature type="compositionally biased region" description="Basic and acidic residues" evidence="1">
    <location>
        <begin position="456"/>
        <end position="469"/>
    </location>
</feature>
<feature type="region of interest" description="Disordered" evidence="1">
    <location>
        <begin position="91"/>
        <end position="193"/>
    </location>
</feature>
<dbReference type="Proteomes" id="UP001215280">
    <property type="component" value="Unassembled WGS sequence"/>
</dbReference>
<proteinExistence type="predicted"/>
<feature type="compositionally biased region" description="Acidic residues" evidence="1">
    <location>
        <begin position="110"/>
        <end position="123"/>
    </location>
</feature>
<comment type="caution">
    <text evidence="3">The sequence shown here is derived from an EMBL/GenBank/DDBJ whole genome shotgun (WGS) entry which is preliminary data.</text>
</comment>
<dbReference type="Pfam" id="PF06991">
    <property type="entry name" value="MFAP1"/>
    <property type="match status" value="1"/>
</dbReference>
<feature type="compositionally biased region" description="Basic and acidic residues" evidence="1">
    <location>
        <begin position="507"/>
        <end position="520"/>
    </location>
</feature>
<evidence type="ECO:0000256" key="1">
    <source>
        <dbReference type="SAM" id="MobiDB-lite"/>
    </source>
</evidence>
<feature type="domain" description="Micro-fibrillar-associated protein 1 C-terminal" evidence="2">
    <location>
        <begin position="142"/>
        <end position="348"/>
    </location>
</feature>
<feature type="compositionally biased region" description="Basic and acidic residues" evidence="1">
    <location>
        <begin position="419"/>
        <end position="447"/>
    </location>
</feature>
<feature type="compositionally biased region" description="Basic and acidic residues" evidence="1">
    <location>
        <begin position="91"/>
        <end position="109"/>
    </location>
</feature>
<dbReference type="InterPro" id="IPR033194">
    <property type="entry name" value="MFAP1"/>
</dbReference>
<dbReference type="EMBL" id="JARJLG010000089">
    <property type="protein sequence ID" value="KAJ7748471.1"/>
    <property type="molecule type" value="Genomic_DNA"/>
</dbReference>
<dbReference type="InterPro" id="IPR009730">
    <property type="entry name" value="MFAP1_C"/>
</dbReference>
<dbReference type="PANTHER" id="PTHR15327">
    <property type="entry name" value="MICROFIBRIL-ASSOCIATED PROTEIN"/>
    <property type="match status" value="1"/>
</dbReference>
<name>A0AAD7ITD6_9AGAR</name>
<gene>
    <name evidence="3" type="ORF">DFH07DRAFT_561598</name>
</gene>
<feature type="region of interest" description="Disordered" evidence="1">
    <location>
        <begin position="242"/>
        <end position="286"/>
    </location>
</feature>
<evidence type="ECO:0000313" key="3">
    <source>
        <dbReference type="EMBL" id="KAJ7748471.1"/>
    </source>
</evidence>
<feature type="compositionally biased region" description="Basic and acidic residues" evidence="1">
    <location>
        <begin position="242"/>
        <end position="283"/>
    </location>
</feature>
<feature type="compositionally biased region" description="Basic and acidic residues" evidence="1">
    <location>
        <begin position="175"/>
        <end position="193"/>
    </location>
</feature>
<sequence length="520" mass="58680">MSTTTARKQAPRLARPAARYWKGKAPKGVVDAADSDSDEEEAGSVGEEGDVDIGGDQDIVPEDEEEEAVKPLSIQKAPKIMNVALRDVNISKDGKVIIAGREESGRTALEEEEEESEEEEEDEGKPGVKAESGESSEYETDSEEEEKPKLQFRPVFVPKRGRVTITEREAEDSEEAQRKREAEAEERRKQSHDLVAESIRRELAEREKEDIIPDVDDTDGLDPEAEFEAWRLRELGRIKKEKEEELRREEEREEIERRRALPEEQRMKEDLERAQKLRDEKPKGSQKFLQKYWHKGAFHQDEEILKRHDFTEATESTVDVSMLPKVMQVKNFGKRSRTKYTHLLDQDTTVSSGGFGGTAPVKAGGKSTEGGGCFTCGGPHLKKDCPQNTGPLTHLAGSGANAAPTGPRRSWGGPPDSGSWKDRDDGGSRAGKERDRDSYMDSRDQGRPGRGGWGGRDGERSRDHYDSRSSRRRSRSDSRSMSPPIRNGRRDDDRGWKERRRSSLGRSPDRENGGKRRRLD</sequence>
<feature type="region of interest" description="Disordered" evidence="1">
    <location>
        <begin position="379"/>
        <end position="520"/>
    </location>
</feature>